<evidence type="ECO:0000256" key="3">
    <source>
        <dbReference type="SAM" id="Phobius"/>
    </source>
</evidence>
<feature type="transmembrane region" description="Helical" evidence="3">
    <location>
        <begin position="48"/>
        <end position="66"/>
    </location>
</feature>
<protein>
    <submittedName>
        <fullName evidence="4">Membrane protein</fullName>
    </submittedName>
</protein>
<keyword evidence="3" id="KW-0812">Transmembrane</keyword>
<evidence type="ECO:0000256" key="2">
    <source>
        <dbReference type="RuleBase" id="RU003750"/>
    </source>
</evidence>
<keyword evidence="5" id="KW-1185">Reference proteome</keyword>
<reference evidence="5" key="1">
    <citation type="journal article" date="2019" name="Int. J. Syst. Evol. Microbiol.">
        <title>The Global Catalogue of Microorganisms (GCM) 10K type strain sequencing project: providing services to taxonomists for standard genome sequencing and annotation.</title>
        <authorList>
            <consortium name="The Broad Institute Genomics Platform"/>
            <consortium name="The Broad Institute Genome Sequencing Center for Infectious Disease"/>
            <person name="Wu L."/>
            <person name="Ma J."/>
        </authorList>
    </citation>
    <scope>NUCLEOTIDE SEQUENCE [LARGE SCALE GENOMIC DNA]</scope>
    <source>
        <strain evidence="5">CGMCC 1.15419</strain>
    </source>
</reference>
<feature type="transmembrane region" description="Helical" evidence="3">
    <location>
        <begin position="21"/>
        <end position="42"/>
    </location>
</feature>
<organism evidence="4 5">
    <name type="scientific">Paracoccus acridae</name>
    <dbReference type="NCBI Taxonomy" id="1795310"/>
    <lineage>
        <taxon>Bacteria</taxon>
        <taxon>Pseudomonadati</taxon>
        <taxon>Pseudomonadota</taxon>
        <taxon>Alphaproteobacteria</taxon>
        <taxon>Rhodobacterales</taxon>
        <taxon>Paracoccaceae</taxon>
        <taxon>Paracoccus</taxon>
    </lineage>
</organism>
<dbReference type="InterPro" id="IPR043130">
    <property type="entry name" value="CDP-OH_PTrfase_TM_dom"/>
</dbReference>
<keyword evidence="3" id="KW-1133">Transmembrane helix</keyword>
<accession>A0ABQ1VK20</accession>
<feature type="transmembrane region" description="Helical" evidence="3">
    <location>
        <begin position="78"/>
        <end position="96"/>
    </location>
</feature>
<gene>
    <name evidence="4" type="ORF">GCM10011402_26660</name>
</gene>
<dbReference type="Pfam" id="PF01066">
    <property type="entry name" value="CDP-OH_P_transf"/>
    <property type="match status" value="1"/>
</dbReference>
<dbReference type="Gene3D" id="1.20.120.1760">
    <property type="match status" value="1"/>
</dbReference>
<keyword evidence="3" id="KW-0472">Membrane</keyword>
<dbReference type="InterPro" id="IPR048254">
    <property type="entry name" value="CDP_ALCOHOL_P_TRANSF_CS"/>
</dbReference>
<dbReference type="EMBL" id="BMIV01000009">
    <property type="protein sequence ID" value="GGF72778.1"/>
    <property type="molecule type" value="Genomic_DNA"/>
</dbReference>
<keyword evidence="1 2" id="KW-0808">Transferase</keyword>
<dbReference type="Proteomes" id="UP000640509">
    <property type="component" value="Unassembled WGS sequence"/>
</dbReference>
<dbReference type="PROSITE" id="PS00379">
    <property type="entry name" value="CDP_ALCOHOL_P_TRANSF"/>
    <property type="match status" value="1"/>
</dbReference>
<feature type="transmembrane region" description="Helical" evidence="3">
    <location>
        <begin position="219"/>
        <end position="240"/>
    </location>
</feature>
<feature type="transmembrane region" description="Helical" evidence="3">
    <location>
        <begin position="195"/>
        <end position="213"/>
    </location>
</feature>
<name>A0ABQ1VK20_9RHOB</name>
<comment type="caution">
    <text evidence="4">The sequence shown here is derived from an EMBL/GenBank/DDBJ whole genome shotgun (WGS) entry which is preliminary data.</text>
</comment>
<feature type="transmembrane region" description="Helical" evidence="3">
    <location>
        <begin position="163"/>
        <end position="183"/>
    </location>
</feature>
<evidence type="ECO:0000313" key="5">
    <source>
        <dbReference type="Proteomes" id="UP000640509"/>
    </source>
</evidence>
<evidence type="ECO:0000313" key="4">
    <source>
        <dbReference type="EMBL" id="GGF72778.1"/>
    </source>
</evidence>
<dbReference type="RefSeq" id="WP_229665206.1">
    <property type="nucleotide sequence ID" value="NZ_BMIV01000009.1"/>
</dbReference>
<evidence type="ECO:0000256" key="1">
    <source>
        <dbReference type="ARBA" id="ARBA00022679"/>
    </source>
</evidence>
<comment type="similarity">
    <text evidence="2">Belongs to the CDP-alcohol phosphatidyltransferase class-I family.</text>
</comment>
<dbReference type="InterPro" id="IPR000462">
    <property type="entry name" value="CDP-OH_P_trans"/>
</dbReference>
<proteinExistence type="inferred from homology"/>
<sequence>MRDAPQIRPIRPSRPGGAIPAQIALTAAGGALLIAASGVMLAGNQAGVMAGIAAYLLVCGAVAALMGRSYPHHRIGGCNAVTLLRAALTCALLGPLVAGQAAGWAVAGVAGTALVLDGVDGHLARKSGLVSRFGARFDMEVDAALALVLSLHVIAGTVVGPEILVLGLARYGFVLAGTVLPWMRADLPDRRWRKVICVIQIAALILLQLPVLTPDQAIWLARIAALLVIASFATDIRWLWMRRP</sequence>